<organism evidence="5">
    <name type="scientific">marine sediment metagenome</name>
    <dbReference type="NCBI Taxonomy" id="412755"/>
    <lineage>
        <taxon>unclassified sequences</taxon>
        <taxon>metagenomes</taxon>
        <taxon>ecological metagenomes</taxon>
    </lineage>
</organism>
<sequence length="76" mass="8580">MCSLKKNYDINTLIKNFKNKDKIALARLITLIENEPEHTHKIFKHFEELKNDSYIIGITGSPGVGKSTLTGASFSR</sequence>
<dbReference type="GO" id="GO:0005525">
    <property type="term" value="F:GTP binding"/>
    <property type="evidence" value="ECO:0007669"/>
    <property type="project" value="UniProtKB-KW"/>
</dbReference>
<accession>A0A0F9HAE1</accession>
<keyword evidence="3" id="KW-0342">GTP-binding</keyword>
<evidence type="ECO:0000256" key="2">
    <source>
        <dbReference type="ARBA" id="ARBA00022801"/>
    </source>
</evidence>
<dbReference type="InterPro" id="IPR027417">
    <property type="entry name" value="P-loop_NTPase"/>
</dbReference>
<gene>
    <name evidence="5" type="ORF">LCGC14_1727370</name>
</gene>
<dbReference type="Pfam" id="PF03308">
    <property type="entry name" value="MeaB"/>
    <property type="match status" value="1"/>
</dbReference>
<dbReference type="PANTHER" id="PTHR43087">
    <property type="entry name" value="LYSINE/ARGININE/ORNITHINE TRANSPORT SYSTEM KINASE"/>
    <property type="match status" value="1"/>
</dbReference>
<keyword evidence="4" id="KW-0143">Chaperone</keyword>
<dbReference type="GO" id="GO:0016787">
    <property type="term" value="F:hydrolase activity"/>
    <property type="evidence" value="ECO:0007669"/>
    <property type="project" value="UniProtKB-KW"/>
</dbReference>
<evidence type="ECO:0008006" key="6">
    <source>
        <dbReference type="Google" id="ProtNLM"/>
    </source>
</evidence>
<dbReference type="SUPFAM" id="SSF52540">
    <property type="entry name" value="P-loop containing nucleoside triphosphate hydrolases"/>
    <property type="match status" value="1"/>
</dbReference>
<dbReference type="PANTHER" id="PTHR43087:SF1">
    <property type="entry name" value="LAO_AO TRANSPORT SYSTEM ATPASE"/>
    <property type="match status" value="1"/>
</dbReference>
<comment type="caution">
    <text evidence="5">The sequence shown here is derived from an EMBL/GenBank/DDBJ whole genome shotgun (WGS) entry which is preliminary data.</text>
</comment>
<name>A0A0F9HAE1_9ZZZZ</name>
<dbReference type="AlphaFoldDB" id="A0A0F9HAE1"/>
<dbReference type="Gene3D" id="3.40.50.300">
    <property type="entry name" value="P-loop containing nucleotide triphosphate hydrolases"/>
    <property type="match status" value="1"/>
</dbReference>
<evidence type="ECO:0000313" key="5">
    <source>
        <dbReference type="EMBL" id="KKM08089.1"/>
    </source>
</evidence>
<evidence type="ECO:0000256" key="3">
    <source>
        <dbReference type="ARBA" id="ARBA00023134"/>
    </source>
</evidence>
<protein>
    <recommendedName>
        <fullName evidence="6">Methylmalonyl Co-A mutase-associated GTPase MeaB</fullName>
    </recommendedName>
</protein>
<dbReference type="InterPro" id="IPR052040">
    <property type="entry name" value="GTPase/Isobutyryl-CoA_mutase"/>
</dbReference>
<proteinExistence type="predicted"/>
<keyword evidence="1" id="KW-0547">Nucleotide-binding</keyword>
<evidence type="ECO:0000256" key="1">
    <source>
        <dbReference type="ARBA" id="ARBA00022741"/>
    </source>
</evidence>
<dbReference type="EMBL" id="LAZR01015627">
    <property type="protein sequence ID" value="KKM08089.1"/>
    <property type="molecule type" value="Genomic_DNA"/>
</dbReference>
<evidence type="ECO:0000256" key="4">
    <source>
        <dbReference type="ARBA" id="ARBA00023186"/>
    </source>
</evidence>
<keyword evidence="2" id="KW-0378">Hydrolase</keyword>
<reference evidence="5" key="1">
    <citation type="journal article" date="2015" name="Nature">
        <title>Complex archaea that bridge the gap between prokaryotes and eukaryotes.</title>
        <authorList>
            <person name="Spang A."/>
            <person name="Saw J.H."/>
            <person name="Jorgensen S.L."/>
            <person name="Zaremba-Niedzwiedzka K."/>
            <person name="Martijn J."/>
            <person name="Lind A.E."/>
            <person name="van Eijk R."/>
            <person name="Schleper C."/>
            <person name="Guy L."/>
            <person name="Ettema T.J."/>
        </authorList>
    </citation>
    <scope>NUCLEOTIDE SEQUENCE</scope>
</reference>